<keyword evidence="2" id="KW-0328">Glycosyltransferase</keyword>
<evidence type="ECO:0000259" key="6">
    <source>
        <dbReference type="Pfam" id="PF04577"/>
    </source>
</evidence>
<sequence length="540" mass="61418">MTAEILYDSIFARSFNRYEQKKFGYGAMLGCLFIALSFWLLFNPQLGPLSALNLRLSVGTGLKMLSITDYSAGSLQMLWDVNETSSSKIGMINSTEYSSGISGPYMSLMNETSSSQIQMMNYTGRLRKPTIDERVSSSLSPLMNNISSYQKSIDPVEKKSELVCTMEERTDVCEINGDIRIDPSSSSVFIVSSDQENSGNSSWTIKPYARKGDEEAMKIVRQWSVTSVTSNNISVPQCSQSHNVPAILFSTGGYAGNNFHDFTDVVVPLFLTARKFNGEVKFLITNRWQRWVAKFQKLLENLSRYEFSDIDNEKEVHCFPSVIIGLKRHPKELKIDPSKSPYSMRDFRVFLRNSYPLKKSRAIKMSDGKKQRPRLLIISRKRTRTFMNTEEIARAARRLGFKVVVAEPDTNMSKFSEIVNSCDVLMGVHGAGLTNMVFLPEHAVLIQVVPFGGFEWLAKAYFEEPSKDMNLRYLEYKIKTEESSLIQEFPAGHEILSNPISISKQGWYAFKSVYLDKQNVRLDVNRFRPTLLKALELLHQ</sequence>
<keyword evidence="8" id="KW-1185">Reference proteome</keyword>
<evidence type="ECO:0000256" key="1">
    <source>
        <dbReference type="ARBA" id="ARBA00004323"/>
    </source>
</evidence>
<dbReference type="Proteomes" id="UP001054252">
    <property type="component" value="Unassembled WGS sequence"/>
</dbReference>
<evidence type="ECO:0000313" key="7">
    <source>
        <dbReference type="EMBL" id="GKV23625.1"/>
    </source>
</evidence>
<organism evidence="7 8">
    <name type="scientific">Rubroshorea leprosula</name>
    <dbReference type="NCBI Taxonomy" id="152421"/>
    <lineage>
        <taxon>Eukaryota</taxon>
        <taxon>Viridiplantae</taxon>
        <taxon>Streptophyta</taxon>
        <taxon>Embryophyta</taxon>
        <taxon>Tracheophyta</taxon>
        <taxon>Spermatophyta</taxon>
        <taxon>Magnoliopsida</taxon>
        <taxon>eudicotyledons</taxon>
        <taxon>Gunneridae</taxon>
        <taxon>Pentapetalae</taxon>
        <taxon>rosids</taxon>
        <taxon>malvids</taxon>
        <taxon>Malvales</taxon>
        <taxon>Dipterocarpaceae</taxon>
        <taxon>Rubroshorea</taxon>
    </lineage>
</organism>
<comment type="subcellular location">
    <subcellularLocation>
        <location evidence="1">Golgi apparatus membrane</location>
        <topology evidence="1">Single-pass type II membrane protein</topology>
    </subcellularLocation>
</comment>
<dbReference type="PANTHER" id="PTHR20961">
    <property type="entry name" value="GLYCOSYLTRANSFERASE"/>
    <property type="match status" value="1"/>
</dbReference>
<keyword evidence="5" id="KW-1133">Transmembrane helix</keyword>
<dbReference type="EMBL" id="BPVZ01000063">
    <property type="protein sequence ID" value="GKV23625.1"/>
    <property type="molecule type" value="Genomic_DNA"/>
</dbReference>
<evidence type="ECO:0000256" key="4">
    <source>
        <dbReference type="ARBA" id="ARBA00023180"/>
    </source>
</evidence>
<proteinExistence type="predicted"/>
<accession>A0AAV5KG93</accession>
<dbReference type="InterPro" id="IPR007657">
    <property type="entry name" value="Glycosyltransferase_61"/>
</dbReference>
<feature type="domain" description="Glycosyltransferase 61 catalytic" evidence="6">
    <location>
        <begin position="347"/>
        <end position="446"/>
    </location>
</feature>
<dbReference type="GO" id="GO:0000139">
    <property type="term" value="C:Golgi membrane"/>
    <property type="evidence" value="ECO:0007669"/>
    <property type="project" value="UniProtKB-SubCell"/>
</dbReference>
<reference evidence="7 8" key="1">
    <citation type="journal article" date="2021" name="Commun. Biol.">
        <title>The genome of Shorea leprosula (Dipterocarpaceae) highlights the ecological relevance of drought in aseasonal tropical rainforests.</title>
        <authorList>
            <person name="Ng K.K.S."/>
            <person name="Kobayashi M.J."/>
            <person name="Fawcett J.A."/>
            <person name="Hatakeyama M."/>
            <person name="Paape T."/>
            <person name="Ng C.H."/>
            <person name="Ang C.C."/>
            <person name="Tnah L.H."/>
            <person name="Lee C.T."/>
            <person name="Nishiyama T."/>
            <person name="Sese J."/>
            <person name="O'Brien M.J."/>
            <person name="Copetti D."/>
            <person name="Mohd Noor M.I."/>
            <person name="Ong R.C."/>
            <person name="Putra M."/>
            <person name="Sireger I.Z."/>
            <person name="Indrioko S."/>
            <person name="Kosugi Y."/>
            <person name="Izuno A."/>
            <person name="Isagi Y."/>
            <person name="Lee S.L."/>
            <person name="Shimizu K.K."/>
        </authorList>
    </citation>
    <scope>NUCLEOTIDE SEQUENCE [LARGE SCALE GENOMIC DNA]</scope>
    <source>
        <strain evidence="7">214</strain>
    </source>
</reference>
<evidence type="ECO:0000256" key="3">
    <source>
        <dbReference type="ARBA" id="ARBA00022679"/>
    </source>
</evidence>
<protein>
    <recommendedName>
        <fullName evidence="6">Glycosyltransferase 61 catalytic domain-containing protein</fullName>
    </recommendedName>
</protein>
<dbReference type="PANTHER" id="PTHR20961:SF5">
    <property type="entry name" value="GLYCOSYLTRANSFERASE-RELATED"/>
    <property type="match status" value="1"/>
</dbReference>
<evidence type="ECO:0000313" key="8">
    <source>
        <dbReference type="Proteomes" id="UP001054252"/>
    </source>
</evidence>
<keyword evidence="5" id="KW-0812">Transmembrane</keyword>
<dbReference type="Pfam" id="PF04577">
    <property type="entry name" value="Glyco_transf_61"/>
    <property type="match status" value="1"/>
</dbReference>
<dbReference type="InterPro" id="IPR049625">
    <property type="entry name" value="Glyco_transf_61_cat"/>
</dbReference>
<keyword evidence="3" id="KW-0808">Transferase</keyword>
<keyword evidence="4" id="KW-0325">Glycoprotein</keyword>
<name>A0AAV5KG93_9ROSI</name>
<gene>
    <name evidence="7" type="ORF">SLEP1_g33331</name>
</gene>
<dbReference type="GO" id="GO:0016763">
    <property type="term" value="F:pentosyltransferase activity"/>
    <property type="evidence" value="ECO:0007669"/>
    <property type="project" value="UniProtKB-ARBA"/>
</dbReference>
<evidence type="ECO:0000256" key="2">
    <source>
        <dbReference type="ARBA" id="ARBA00022676"/>
    </source>
</evidence>
<comment type="caution">
    <text evidence="7">The sequence shown here is derived from an EMBL/GenBank/DDBJ whole genome shotgun (WGS) entry which is preliminary data.</text>
</comment>
<feature type="transmembrane region" description="Helical" evidence="5">
    <location>
        <begin position="23"/>
        <end position="42"/>
    </location>
</feature>
<keyword evidence="5" id="KW-0472">Membrane</keyword>
<evidence type="ECO:0000256" key="5">
    <source>
        <dbReference type="SAM" id="Phobius"/>
    </source>
</evidence>
<dbReference type="AlphaFoldDB" id="A0AAV5KG93"/>